<protein>
    <submittedName>
        <fullName evidence="1">Uncharacterized protein</fullName>
    </submittedName>
</protein>
<dbReference type="eggNOG" id="ENOG5032BNZ">
    <property type="taxonomic scope" value="Bacteria"/>
</dbReference>
<keyword evidence="2" id="KW-1185">Reference proteome</keyword>
<dbReference type="PATRIC" id="fig|1217710.3.peg.542"/>
<dbReference type="AlphaFoldDB" id="N8VLP0"/>
<comment type="caution">
    <text evidence="1">The sequence shown here is derived from an EMBL/GenBank/DDBJ whole genome shotgun (WGS) entry which is preliminary data.</text>
</comment>
<gene>
    <name evidence="1" type="ORF">F969_00571</name>
</gene>
<dbReference type="EMBL" id="APPE01000029">
    <property type="protein sequence ID" value="ENV00441.1"/>
    <property type="molecule type" value="Genomic_DNA"/>
</dbReference>
<name>N8VLP0_9GAMM</name>
<evidence type="ECO:0000313" key="1">
    <source>
        <dbReference type="EMBL" id="ENV00441.1"/>
    </source>
</evidence>
<sequence length="143" mass="16763">MGGIKIMKFFLKNNVVYAFEADGSQDHLITGEFIAMTAEQIDRHINPLKYMSEDEKYQLYLRTLRSLTRRQFRRVLVLNGYDLDQIRATIMAIEDTQLRQLTLVDWDDADTFERQDESLIMMAGMLGMSEQQVNTMWEQALTL</sequence>
<reference evidence="1 2" key="1">
    <citation type="submission" date="2013-02" db="EMBL/GenBank/DDBJ databases">
        <title>The Genome Sequence of Acinetobacter sp. NIPH 899.</title>
        <authorList>
            <consortium name="The Broad Institute Genome Sequencing Platform"/>
            <consortium name="The Broad Institute Genome Sequencing Center for Infectious Disease"/>
            <person name="Cerqueira G."/>
            <person name="Feldgarden M."/>
            <person name="Courvalin P."/>
            <person name="Perichon B."/>
            <person name="Grillot-Courvalin C."/>
            <person name="Clermont D."/>
            <person name="Rocha E."/>
            <person name="Yoon E.-J."/>
            <person name="Nemec A."/>
            <person name="Walker B."/>
            <person name="Young S.K."/>
            <person name="Zeng Q."/>
            <person name="Gargeya S."/>
            <person name="Fitzgerald M."/>
            <person name="Haas B."/>
            <person name="Abouelleil A."/>
            <person name="Alvarado L."/>
            <person name="Arachchi H.M."/>
            <person name="Berlin A.M."/>
            <person name="Chapman S.B."/>
            <person name="Dewar J."/>
            <person name="Goldberg J."/>
            <person name="Griggs A."/>
            <person name="Gujja S."/>
            <person name="Hansen M."/>
            <person name="Howarth C."/>
            <person name="Imamovic A."/>
            <person name="Larimer J."/>
            <person name="McCowan C."/>
            <person name="Murphy C."/>
            <person name="Neiman D."/>
            <person name="Pearson M."/>
            <person name="Priest M."/>
            <person name="Roberts A."/>
            <person name="Saif S."/>
            <person name="Shea T."/>
            <person name="Sisk P."/>
            <person name="Sykes S."/>
            <person name="Wortman J."/>
            <person name="Nusbaum C."/>
            <person name="Birren B."/>
        </authorList>
    </citation>
    <scope>NUCLEOTIDE SEQUENCE [LARGE SCALE GENOMIC DNA]</scope>
    <source>
        <strain evidence="1 2">NIPH 899</strain>
    </source>
</reference>
<dbReference type="HOGENOM" id="CLU_150454_0_0_6"/>
<evidence type="ECO:0000313" key="2">
    <source>
        <dbReference type="Proteomes" id="UP000013070"/>
    </source>
</evidence>
<accession>N8VLP0</accession>
<organism evidence="1 2">
    <name type="scientific">Acinetobacter variabilis</name>
    <dbReference type="NCBI Taxonomy" id="70346"/>
    <lineage>
        <taxon>Bacteria</taxon>
        <taxon>Pseudomonadati</taxon>
        <taxon>Pseudomonadota</taxon>
        <taxon>Gammaproteobacteria</taxon>
        <taxon>Moraxellales</taxon>
        <taxon>Moraxellaceae</taxon>
        <taxon>Acinetobacter</taxon>
    </lineage>
</organism>
<proteinExistence type="predicted"/>
<dbReference type="Proteomes" id="UP000013070">
    <property type="component" value="Unassembled WGS sequence"/>
</dbReference>